<gene>
    <name evidence="4" type="ORF">SAMN05421639_102687</name>
</gene>
<dbReference type="Proteomes" id="UP000186373">
    <property type="component" value="Unassembled WGS sequence"/>
</dbReference>
<dbReference type="InterPro" id="IPR013431">
    <property type="entry name" value="Delta_60_rpt"/>
</dbReference>
<name>A0A1N7I9F4_9FLAO</name>
<evidence type="ECO:0000256" key="2">
    <source>
        <dbReference type="SAM" id="SignalP"/>
    </source>
</evidence>
<proteinExistence type="predicted"/>
<keyword evidence="1 2" id="KW-0732">Signal</keyword>
<dbReference type="NCBIfam" id="TIGR02608">
    <property type="entry name" value="delta_60_rpt"/>
    <property type="match status" value="3"/>
</dbReference>
<sequence>MKKFLLLVVLVAHTISAQIISKDNTFASNGIHSITGNIAWSKMIQSSNGSIYFTYAKNNPATGLSETILSKLNPDGTTDSSFGNTGVVTIVYYSNDSQMKVQPDGKLLLYCFDSDASTNYAIIIRILPNGQLDGTFGINGVVKIPDLNPDLDARGYGLVLQNNKIIIYGQRTIIPLQDSSGKICRLNENGSIDNTFGNNGYINNFSSFILVDIDSQSNLVCFGYNKIDTVNETYVGAIAKYNNNGQPLTNFGNNGVSNLAFNPGYIQSSILDSNNHIIFSKFDPNAAGSLNKINSDGTFDASFVTNFNSSFPFLIDVLSIVEKNGYYYLGGMSYEQNNGEYFISRLTQNGTQEPVFNHFIETDPNLKTVGDMIVNDNNIIANGSGYIVRYLLSTSTLSTKDITKITHDISFENPVKQNLIFSTKEKVSKIEIYSVDGKIVKTLKDNNTDLSELLKGNYLSKITFENGKTTVKKLIKK</sequence>
<dbReference type="OrthoDB" id="9805017at2"/>
<dbReference type="Gene3D" id="2.80.10.50">
    <property type="match status" value="2"/>
</dbReference>
<dbReference type="EMBL" id="FTNY01000002">
    <property type="protein sequence ID" value="SIS33632.1"/>
    <property type="molecule type" value="Genomic_DNA"/>
</dbReference>
<feature type="domain" description="Secretion system C-terminal sorting" evidence="3">
    <location>
        <begin position="413"/>
        <end position="475"/>
    </location>
</feature>
<dbReference type="Pfam" id="PF17164">
    <property type="entry name" value="DUF5122"/>
    <property type="match status" value="2"/>
</dbReference>
<dbReference type="InterPro" id="IPR026444">
    <property type="entry name" value="Secre_tail"/>
</dbReference>
<evidence type="ECO:0000256" key="1">
    <source>
        <dbReference type="ARBA" id="ARBA00022729"/>
    </source>
</evidence>
<dbReference type="RefSeq" id="WP_076506468.1">
    <property type="nucleotide sequence ID" value="NZ_FTNY01000002.1"/>
</dbReference>
<reference evidence="5" key="1">
    <citation type="submission" date="2017-01" db="EMBL/GenBank/DDBJ databases">
        <authorList>
            <person name="Varghese N."/>
            <person name="Submissions S."/>
        </authorList>
    </citation>
    <scope>NUCLEOTIDE SEQUENCE [LARGE SCALE GENOMIC DNA]</scope>
    <source>
        <strain evidence="5">DSM 17126</strain>
    </source>
</reference>
<evidence type="ECO:0000313" key="4">
    <source>
        <dbReference type="EMBL" id="SIS33632.1"/>
    </source>
</evidence>
<protein>
    <submittedName>
        <fullName evidence="4">Delta-60 repeat domain-containing protein/Por secretion system C-terminal sorting domain-containing protein</fullName>
    </submittedName>
</protein>
<feature type="signal peptide" evidence="2">
    <location>
        <begin position="1"/>
        <end position="17"/>
    </location>
</feature>
<evidence type="ECO:0000313" key="5">
    <source>
        <dbReference type="Proteomes" id="UP000186373"/>
    </source>
</evidence>
<feature type="chain" id="PRO_5012975531" evidence="2">
    <location>
        <begin position="18"/>
        <end position="477"/>
    </location>
</feature>
<dbReference type="NCBIfam" id="TIGR04183">
    <property type="entry name" value="Por_Secre_tail"/>
    <property type="match status" value="1"/>
</dbReference>
<dbReference type="AlphaFoldDB" id="A0A1N7I9F4"/>
<keyword evidence="5" id="KW-1185">Reference proteome</keyword>
<accession>A0A1N7I9F4</accession>
<organism evidence="4 5">
    <name type="scientific">Chryseobacterium shigense</name>
    <dbReference type="NCBI Taxonomy" id="297244"/>
    <lineage>
        <taxon>Bacteria</taxon>
        <taxon>Pseudomonadati</taxon>
        <taxon>Bacteroidota</taxon>
        <taxon>Flavobacteriia</taxon>
        <taxon>Flavobacteriales</taxon>
        <taxon>Weeksellaceae</taxon>
        <taxon>Chryseobacterium group</taxon>
        <taxon>Chryseobacterium</taxon>
    </lineage>
</organism>
<evidence type="ECO:0000259" key="3">
    <source>
        <dbReference type="Pfam" id="PF18962"/>
    </source>
</evidence>
<dbReference type="Pfam" id="PF18962">
    <property type="entry name" value="Por_Secre_tail"/>
    <property type="match status" value="1"/>
</dbReference>